<dbReference type="PANTHER" id="PTHR30290">
    <property type="entry name" value="PERIPLASMIC BINDING COMPONENT OF ABC TRANSPORTER"/>
    <property type="match status" value="1"/>
</dbReference>
<evidence type="ECO:0000313" key="5">
    <source>
        <dbReference type="Proteomes" id="UP000319432"/>
    </source>
</evidence>
<dbReference type="Pfam" id="PF00496">
    <property type="entry name" value="SBP_bac_5"/>
    <property type="match status" value="1"/>
</dbReference>
<feature type="domain" description="Transcriptional regulator SgrR N-terminal HTH" evidence="3">
    <location>
        <begin position="7"/>
        <end position="105"/>
    </location>
</feature>
<dbReference type="GO" id="GO:0003677">
    <property type="term" value="F:DNA binding"/>
    <property type="evidence" value="ECO:0007669"/>
    <property type="project" value="UniProtKB-KW"/>
</dbReference>
<accession>A0A518V2P3</accession>
<dbReference type="Proteomes" id="UP000319432">
    <property type="component" value="Chromosome"/>
</dbReference>
<organism evidence="4 5">
    <name type="scientific">Brevibacillus laterosporus</name>
    <name type="common">Bacillus laterosporus</name>
    <dbReference type="NCBI Taxonomy" id="1465"/>
    <lineage>
        <taxon>Bacteria</taxon>
        <taxon>Bacillati</taxon>
        <taxon>Bacillota</taxon>
        <taxon>Bacilli</taxon>
        <taxon>Bacillales</taxon>
        <taxon>Paenibacillaceae</taxon>
        <taxon>Brevibacillus</taxon>
    </lineage>
</organism>
<evidence type="ECO:0000313" key="4">
    <source>
        <dbReference type="EMBL" id="QDX91248.1"/>
    </source>
</evidence>
<feature type="domain" description="Solute-binding protein family 5" evidence="2">
    <location>
        <begin position="177"/>
        <end position="504"/>
    </location>
</feature>
<dbReference type="InterPro" id="IPR039424">
    <property type="entry name" value="SBP_5"/>
</dbReference>
<name>A0A518V2P3_BRELA</name>
<dbReference type="Gene3D" id="3.10.105.10">
    <property type="entry name" value="Dipeptide-binding Protein, Domain 3"/>
    <property type="match status" value="1"/>
</dbReference>
<dbReference type="OrthoDB" id="5894719at2"/>
<dbReference type="GO" id="GO:1904680">
    <property type="term" value="F:peptide transmembrane transporter activity"/>
    <property type="evidence" value="ECO:0007669"/>
    <property type="project" value="TreeGrafter"/>
</dbReference>
<sequence length="613" mass="72004">MYIIDDYIRFRTELVHIPLKEPVSISLEQISTLLCCTTRNSKFILQKWIALQWITWIPGRGRGNRSKLTFLVEPDEVLVSHAQQMIYSGQVADALSLMQKFTATLPKASERFQRWFRGQFGLQWEREQDKRIETLRLPLGEPLAIVDPIHAYLRTECHISQHICETLLRYNKTSGSMEPHLAYHIEKNELGDRWLIYLRKGVLFHHGREMVASDVIFSLNRLARENSPYQWLMREIVEIIHHNERVIEIKLSGPQHLFGHYLGNEHLAIVPKDYVEQVAEDFARMPIGTGPFKLIRNDDGLVILEAFENYFGVRPHLDRVQFISMPRKVVEIEPEKITTYGMWYELDEPEEQSKNHVGNWQRLISNDWCVQYLSCNQRKIGPITSLSFRQALQLILSPEQMVYDLGGARHEIAMCFAPWKRDSLFFEERQRKSDLHLYERVRLLLQQSNYQGEVIRLHTFTDRDHVEDSEWIREQCGMYGIVIEIHYYHVGELLQPATIEQADLIHDSATVGDDTELSLLELFLSHNSFVYAHLKDEDRQKVDIAITQLQSLSSPVDRQQAITKIEQMLQQNTTYLPLYRNRIGLVFDPRLQGIRINRQGHVDYRTLWYKDLG</sequence>
<dbReference type="EMBL" id="CP033464">
    <property type="protein sequence ID" value="QDX91248.1"/>
    <property type="molecule type" value="Genomic_DNA"/>
</dbReference>
<dbReference type="Gene3D" id="3.40.190.10">
    <property type="entry name" value="Periplasmic binding protein-like II"/>
    <property type="match status" value="1"/>
</dbReference>
<keyword evidence="1" id="KW-0238">DNA-binding</keyword>
<dbReference type="Pfam" id="PF12793">
    <property type="entry name" value="SgrR_N"/>
    <property type="match status" value="1"/>
</dbReference>
<dbReference type="PANTHER" id="PTHR30290:SF72">
    <property type="entry name" value="HTH-TYPE TRANSCRIPTIONAL REGULATOR SGRR"/>
    <property type="match status" value="1"/>
</dbReference>
<gene>
    <name evidence="4" type="ORF">EEL30_01935</name>
</gene>
<proteinExistence type="predicted"/>
<dbReference type="GO" id="GO:0015833">
    <property type="term" value="P:peptide transport"/>
    <property type="evidence" value="ECO:0007669"/>
    <property type="project" value="TreeGrafter"/>
</dbReference>
<dbReference type="SUPFAM" id="SSF53850">
    <property type="entry name" value="Periplasmic binding protein-like II"/>
    <property type="match status" value="1"/>
</dbReference>
<dbReference type="InterPro" id="IPR025370">
    <property type="entry name" value="SgrR_HTH_N"/>
</dbReference>
<evidence type="ECO:0000256" key="1">
    <source>
        <dbReference type="ARBA" id="ARBA00023125"/>
    </source>
</evidence>
<dbReference type="InterPro" id="IPR000914">
    <property type="entry name" value="SBP_5_dom"/>
</dbReference>
<evidence type="ECO:0000259" key="3">
    <source>
        <dbReference type="Pfam" id="PF12793"/>
    </source>
</evidence>
<reference evidence="4 5" key="1">
    <citation type="submission" date="2018-11" db="EMBL/GenBank/DDBJ databases">
        <title>Phylogenetic determinants of toxin gene distribution in genomes of Brevibacillus laterosporus.</title>
        <authorList>
            <person name="Glare T.R."/>
            <person name="Durrant A."/>
            <person name="Berry C."/>
            <person name="Palma L."/>
            <person name="Ormskirk M."/>
            <person name="Cox M.O."/>
        </authorList>
    </citation>
    <scope>NUCLEOTIDE SEQUENCE [LARGE SCALE GENOMIC DNA]</scope>
    <source>
        <strain evidence="4 5">1821L</strain>
    </source>
</reference>
<protein>
    <recommendedName>
        <fullName evidence="6">ABC transporter substrate-binding protein</fullName>
    </recommendedName>
</protein>
<evidence type="ECO:0000259" key="2">
    <source>
        <dbReference type="Pfam" id="PF00496"/>
    </source>
</evidence>
<keyword evidence="5" id="KW-1185">Reference proteome</keyword>
<evidence type="ECO:0008006" key="6">
    <source>
        <dbReference type="Google" id="ProtNLM"/>
    </source>
</evidence>
<dbReference type="AlphaFoldDB" id="A0A518V2P3"/>